<protein>
    <recommendedName>
        <fullName evidence="8">Tim44-like domain-containing protein</fullName>
    </recommendedName>
</protein>
<evidence type="ECO:0008006" key="8">
    <source>
        <dbReference type="Google" id="ProtNLM"/>
    </source>
</evidence>
<evidence type="ECO:0000313" key="4">
    <source>
        <dbReference type="EMBL" id="TIB17051.1"/>
    </source>
</evidence>
<dbReference type="OrthoDB" id="19619at2759"/>
<gene>
    <name evidence="5" type="ORF">E3P86_03787</name>
    <name evidence="4" type="ORF">E3P90_00237</name>
</gene>
<dbReference type="Proteomes" id="UP000306954">
    <property type="component" value="Unassembled WGS sequence"/>
</dbReference>
<dbReference type="OMA" id="STHWAST"/>
<reference evidence="6 7" key="1">
    <citation type="submission" date="2019-03" db="EMBL/GenBank/DDBJ databases">
        <title>Sequencing 23 genomes of Wallemia ichthyophaga.</title>
        <authorList>
            <person name="Gostincar C."/>
        </authorList>
    </citation>
    <scope>NUCLEOTIDE SEQUENCE [LARGE SCALE GENOMIC DNA]</scope>
    <source>
        <strain evidence="5 7">EXF-6200</strain>
        <strain evidence="4 6">EXF-8621</strain>
    </source>
</reference>
<dbReference type="Gene3D" id="3.10.450.240">
    <property type="match status" value="1"/>
</dbReference>
<evidence type="ECO:0000313" key="5">
    <source>
        <dbReference type="EMBL" id="TIB28870.1"/>
    </source>
</evidence>
<dbReference type="Pfam" id="PF07961">
    <property type="entry name" value="MBA1"/>
    <property type="match status" value="1"/>
</dbReference>
<organism evidence="5 7">
    <name type="scientific">Wallemia ichthyophaga</name>
    <dbReference type="NCBI Taxonomy" id="245174"/>
    <lineage>
        <taxon>Eukaryota</taxon>
        <taxon>Fungi</taxon>
        <taxon>Dikarya</taxon>
        <taxon>Basidiomycota</taxon>
        <taxon>Wallemiomycotina</taxon>
        <taxon>Wallemiomycetes</taxon>
        <taxon>Wallemiales</taxon>
        <taxon>Wallemiaceae</taxon>
        <taxon>Wallemia</taxon>
    </lineage>
</organism>
<dbReference type="PANTHER" id="PTHR28554">
    <property type="entry name" value="39S RIBOSOMAL PROTEIN L45, MITOCHONDRIAL"/>
    <property type="match status" value="1"/>
</dbReference>
<dbReference type="EMBL" id="SPOI01000320">
    <property type="protein sequence ID" value="TIB28870.1"/>
    <property type="molecule type" value="Genomic_DNA"/>
</dbReference>
<dbReference type="GO" id="GO:0005743">
    <property type="term" value="C:mitochondrial inner membrane"/>
    <property type="evidence" value="ECO:0007669"/>
    <property type="project" value="InterPro"/>
</dbReference>
<sequence>MRPTLARQFASSSRKTFVNEPDAEALRKIKAAAERAAVAKGATGEAEVRVGLEEMNFGKLSPYVKPSRSFLGLKASDLSPSALISRGFKPMEFFKWLQWNLYTSLQDYHHRMKLFEKGEWKTEKEGVPGLKWMERRKASTHWASTVAYEKYTALQKAIASGDFKSINKLSTHALKEASDSQAKTVKLDRDTKYDWKVVRVIEPPSVLSVRTTNVMPMLPESAEKRICQVVVKFNTVQSLGPNHPEHNVLDYVMFEKPLWMRNGDWKMRDKVYETPYF</sequence>
<name>A0A4T0IFI4_WALIC</name>
<dbReference type="Proteomes" id="UP000310689">
    <property type="component" value="Unassembled WGS sequence"/>
</dbReference>
<dbReference type="GO" id="GO:0032979">
    <property type="term" value="P:protein insertion into mitochondrial inner membrane from matrix"/>
    <property type="evidence" value="ECO:0007669"/>
    <property type="project" value="InterPro"/>
</dbReference>
<dbReference type="InterPro" id="IPR024621">
    <property type="entry name" value="Mba1"/>
</dbReference>
<evidence type="ECO:0000256" key="2">
    <source>
        <dbReference type="ARBA" id="ARBA00022946"/>
    </source>
</evidence>
<dbReference type="InterPro" id="IPR051975">
    <property type="entry name" value="mtLSU_mL45"/>
</dbReference>
<accession>A0A4T0IFI4</accession>
<evidence type="ECO:0000313" key="6">
    <source>
        <dbReference type="Proteomes" id="UP000306954"/>
    </source>
</evidence>
<comment type="caution">
    <text evidence="5">The sequence shown here is derived from an EMBL/GenBank/DDBJ whole genome shotgun (WGS) entry which is preliminary data.</text>
</comment>
<proteinExistence type="predicted"/>
<comment type="subcellular location">
    <subcellularLocation>
        <location evidence="1">Mitochondrion</location>
    </subcellularLocation>
</comment>
<evidence type="ECO:0000256" key="3">
    <source>
        <dbReference type="ARBA" id="ARBA00023128"/>
    </source>
</evidence>
<dbReference type="EMBL" id="SPOF01000002">
    <property type="protein sequence ID" value="TIB17051.1"/>
    <property type="molecule type" value="Genomic_DNA"/>
</dbReference>
<keyword evidence="3" id="KW-0496">Mitochondrion</keyword>
<keyword evidence="2" id="KW-0809">Transit peptide</keyword>
<dbReference type="PANTHER" id="PTHR28554:SF1">
    <property type="entry name" value="LARGE RIBOSOMAL SUBUNIT PROTEIN ML45"/>
    <property type="match status" value="1"/>
</dbReference>
<evidence type="ECO:0000313" key="7">
    <source>
        <dbReference type="Proteomes" id="UP000310689"/>
    </source>
</evidence>
<dbReference type="AlphaFoldDB" id="A0A4T0IFI4"/>
<evidence type="ECO:0000256" key="1">
    <source>
        <dbReference type="ARBA" id="ARBA00004173"/>
    </source>
</evidence>